<name>A0A382AAY3_9ZZZZ</name>
<protein>
    <submittedName>
        <fullName evidence="1">Uncharacterized protein</fullName>
    </submittedName>
</protein>
<proteinExistence type="predicted"/>
<gene>
    <name evidence="1" type="ORF">METZ01_LOCUS151572</name>
</gene>
<organism evidence="1">
    <name type="scientific">marine metagenome</name>
    <dbReference type="NCBI Taxonomy" id="408172"/>
    <lineage>
        <taxon>unclassified sequences</taxon>
        <taxon>metagenomes</taxon>
        <taxon>ecological metagenomes</taxon>
    </lineage>
</organism>
<accession>A0A382AAY3</accession>
<reference evidence="1" key="1">
    <citation type="submission" date="2018-05" db="EMBL/GenBank/DDBJ databases">
        <authorList>
            <person name="Lanie J.A."/>
            <person name="Ng W.-L."/>
            <person name="Kazmierczak K.M."/>
            <person name="Andrzejewski T.M."/>
            <person name="Davidsen T.M."/>
            <person name="Wayne K.J."/>
            <person name="Tettelin H."/>
            <person name="Glass J.I."/>
            <person name="Rusch D."/>
            <person name="Podicherti R."/>
            <person name="Tsui H.-C.T."/>
            <person name="Winkler M.E."/>
        </authorList>
    </citation>
    <scope>NUCLEOTIDE SEQUENCE</scope>
</reference>
<sequence>MVRYNPFFWILKTAVYCGEPWLQTNGGVIRSVADGRRDQRFWLASRYFSWRKFWNVVRVEFQIRIGRRVVLGSPYEWEIDTT</sequence>
<evidence type="ECO:0000313" key="1">
    <source>
        <dbReference type="EMBL" id="SVA98718.1"/>
    </source>
</evidence>
<dbReference type="AlphaFoldDB" id="A0A382AAY3"/>
<feature type="non-terminal residue" evidence="1">
    <location>
        <position position="82"/>
    </location>
</feature>
<dbReference type="EMBL" id="UINC01024655">
    <property type="protein sequence ID" value="SVA98718.1"/>
    <property type="molecule type" value="Genomic_DNA"/>
</dbReference>